<gene>
    <name evidence="2" type="ORF">OH76DRAFT_1418822</name>
</gene>
<feature type="transmembrane region" description="Helical" evidence="1">
    <location>
        <begin position="61"/>
        <end position="80"/>
    </location>
</feature>
<protein>
    <submittedName>
        <fullName evidence="2">Uncharacterized protein</fullName>
    </submittedName>
</protein>
<keyword evidence="3" id="KW-1185">Reference proteome</keyword>
<sequence length="200" mass="22035">MCWQSRLVKQEYRDRSLQKWAGLKEYYCGSYDIERSGGAWLRRPPKLRARFVAPRPHRSELYSPSAGFESALLLLLLLLLRAVTSSKYSMGLAVKILRGPSTSGTVFLRTTVVTSSLGLALHSWYYLFAPGASGSMSSGWLLSLSSGALGPGLLVTMPMELLTFPVVAMPESADDESGSPCKVPQYYEQLTTDCNNLRLG</sequence>
<accession>A0A371D8K4</accession>
<evidence type="ECO:0000256" key="1">
    <source>
        <dbReference type="SAM" id="Phobius"/>
    </source>
</evidence>
<name>A0A371D8K4_9APHY</name>
<keyword evidence="1" id="KW-0472">Membrane</keyword>
<dbReference type="EMBL" id="KZ857409">
    <property type="protein sequence ID" value="RDX48848.1"/>
    <property type="molecule type" value="Genomic_DNA"/>
</dbReference>
<dbReference type="Proteomes" id="UP000256964">
    <property type="component" value="Unassembled WGS sequence"/>
</dbReference>
<proteinExistence type="predicted"/>
<dbReference type="AlphaFoldDB" id="A0A371D8K4"/>
<feature type="transmembrane region" description="Helical" evidence="1">
    <location>
        <begin position="139"/>
        <end position="159"/>
    </location>
</feature>
<evidence type="ECO:0000313" key="3">
    <source>
        <dbReference type="Proteomes" id="UP000256964"/>
    </source>
</evidence>
<keyword evidence="1" id="KW-0812">Transmembrane</keyword>
<keyword evidence="1" id="KW-1133">Transmembrane helix</keyword>
<reference evidence="2 3" key="1">
    <citation type="journal article" date="2018" name="Biotechnol. Biofuels">
        <title>Integrative visual omics of the white-rot fungus Polyporus brumalis exposes the biotechnological potential of its oxidative enzymes for delignifying raw plant biomass.</title>
        <authorList>
            <person name="Miyauchi S."/>
            <person name="Rancon A."/>
            <person name="Drula E."/>
            <person name="Hage H."/>
            <person name="Chaduli D."/>
            <person name="Favel A."/>
            <person name="Grisel S."/>
            <person name="Henrissat B."/>
            <person name="Herpoel-Gimbert I."/>
            <person name="Ruiz-Duenas F.J."/>
            <person name="Chevret D."/>
            <person name="Hainaut M."/>
            <person name="Lin J."/>
            <person name="Wang M."/>
            <person name="Pangilinan J."/>
            <person name="Lipzen A."/>
            <person name="Lesage-Meessen L."/>
            <person name="Navarro D."/>
            <person name="Riley R."/>
            <person name="Grigoriev I.V."/>
            <person name="Zhou S."/>
            <person name="Raouche S."/>
            <person name="Rosso M.N."/>
        </authorList>
    </citation>
    <scope>NUCLEOTIDE SEQUENCE [LARGE SCALE GENOMIC DNA]</scope>
    <source>
        <strain evidence="2 3">BRFM 1820</strain>
    </source>
</reference>
<evidence type="ECO:0000313" key="2">
    <source>
        <dbReference type="EMBL" id="RDX48848.1"/>
    </source>
</evidence>
<feature type="transmembrane region" description="Helical" evidence="1">
    <location>
        <begin position="106"/>
        <end position="127"/>
    </location>
</feature>
<organism evidence="2 3">
    <name type="scientific">Lentinus brumalis</name>
    <dbReference type="NCBI Taxonomy" id="2498619"/>
    <lineage>
        <taxon>Eukaryota</taxon>
        <taxon>Fungi</taxon>
        <taxon>Dikarya</taxon>
        <taxon>Basidiomycota</taxon>
        <taxon>Agaricomycotina</taxon>
        <taxon>Agaricomycetes</taxon>
        <taxon>Polyporales</taxon>
        <taxon>Polyporaceae</taxon>
        <taxon>Lentinus</taxon>
    </lineage>
</organism>